<dbReference type="RefSeq" id="WP_250921582.1">
    <property type="nucleotide sequence ID" value="NZ_JAMQAW010000029.1"/>
</dbReference>
<keyword evidence="2" id="KW-1003">Cell membrane</keyword>
<evidence type="ECO:0000256" key="1">
    <source>
        <dbReference type="ARBA" id="ARBA00004651"/>
    </source>
</evidence>
<feature type="transmembrane region" description="Helical" evidence="8">
    <location>
        <begin position="294"/>
        <end position="310"/>
    </location>
</feature>
<dbReference type="GO" id="GO:0016757">
    <property type="term" value="F:glycosyltransferase activity"/>
    <property type="evidence" value="ECO:0007669"/>
    <property type="project" value="UniProtKB-KW"/>
</dbReference>
<dbReference type="EC" id="2.4.-.-" evidence="10"/>
<dbReference type="Proteomes" id="UP001431429">
    <property type="component" value="Unassembled WGS sequence"/>
</dbReference>
<keyword evidence="4 10" id="KW-0808">Transferase</keyword>
<evidence type="ECO:0000256" key="2">
    <source>
        <dbReference type="ARBA" id="ARBA00022475"/>
    </source>
</evidence>
<feature type="transmembrane region" description="Helical" evidence="8">
    <location>
        <begin position="24"/>
        <end position="45"/>
    </location>
</feature>
<sequence>MIEIASPLVRALPRQRQPPAARPVSAPLIALPPAALMFVLGLWGIGREGTLWGDEAVTYEMAERTVPEIWHTLGSVDAVHGLYYFLMHGVFAVTGPGLVPLRLPSVLAMCATAAGVALIGRRLAGPRAGLLAGLLLPLLPVVQRFAQEGRSYTLVCALVTGATWLLLERRWAAYTGAMLTACLLHEFAVLVLAAHALTVRRPWPRGWRVAAGCVIAGLAPLALFSTTQAAQVDWIGRPNVSELAAYGSLALVGWGCASTSGGARVRAVALPLLVVPMGLLLLVSLVHPLFVDRYVLPYVIGLALLVGAVLDRYWSRVLAAASASAALLVLVSHGPHLRTPESRKSDVGAVAAAVAETSRAGDGLLFTPMRRRAWTLVHPGEFAGLRDLSLKQAPRESGTLFGTELEPRDIRAGMLAHHGRVVVVQDLAGEPWDEVAGERVKREVLRDAFVLCGERVEGQARISVYVRGVGCGWST</sequence>
<feature type="domain" description="Glycosyltransferase RgtA/B/C/D-like" evidence="9">
    <location>
        <begin position="83"/>
        <end position="196"/>
    </location>
</feature>
<feature type="transmembrane region" description="Helical" evidence="8">
    <location>
        <begin position="268"/>
        <end position="288"/>
    </location>
</feature>
<dbReference type="EMBL" id="JAMQAW010000029">
    <property type="protein sequence ID" value="MCM2391262.1"/>
    <property type="molecule type" value="Genomic_DNA"/>
</dbReference>
<gene>
    <name evidence="10" type="ORF">NBG84_23715</name>
</gene>
<dbReference type="PANTHER" id="PTHR33908:SF3">
    <property type="entry name" value="UNDECAPRENYL PHOSPHATE-ALPHA-4-AMINO-4-DEOXY-L-ARABINOSE ARABINOSYL TRANSFERASE"/>
    <property type="match status" value="1"/>
</dbReference>
<feature type="transmembrane region" description="Helical" evidence="8">
    <location>
        <begin position="81"/>
        <end position="99"/>
    </location>
</feature>
<protein>
    <submittedName>
        <fullName evidence="10">Glycosyltransferase family 39 protein</fullName>
        <ecNumber evidence="10">2.4.-.-</ecNumber>
    </submittedName>
</protein>
<dbReference type="InterPro" id="IPR038731">
    <property type="entry name" value="RgtA/B/C-like"/>
</dbReference>
<comment type="subcellular location">
    <subcellularLocation>
        <location evidence="1">Cell membrane</location>
        <topology evidence="1">Multi-pass membrane protein</topology>
    </subcellularLocation>
</comment>
<dbReference type="InterPro" id="IPR050297">
    <property type="entry name" value="LipidA_mod_glycosyltrf_83"/>
</dbReference>
<evidence type="ECO:0000256" key="4">
    <source>
        <dbReference type="ARBA" id="ARBA00022679"/>
    </source>
</evidence>
<evidence type="ECO:0000313" key="10">
    <source>
        <dbReference type="EMBL" id="MCM2391262.1"/>
    </source>
</evidence>
<dbReference type="Pfam" id="PF13231">
    <property type="entry name" value="PMT_2"/>
    <property type="match status" value="1"/>
</dbReference>
<reference evidence="10" key="1">
    <citation type="submission" date="2022-06" db="EMBL/GenBank/DDBJ databases">
        <title>Genome public.</title>
        <authorList>
            <person name="Sun Q."/>
        </authorList>
    </citation>
    <scope>NUCLEOTIDE SEQUENCE</scope>
    <source>
        <strain evidence="10">CWNU-1</strain>
    </source>
</reference>
<evidence type="ECO:0000256" key="8">
    <source>
        <dbReference type="SAM" id="Phobius"/>
    </source>
</evidence>
<proteinExistence type="predicted"/>
<feature type="transmembrane region" description="Helical" evidence="8">
    <location>
        <begin position="209"/>
        <end position="231"/>
    </location>
</feature>
<feature type="transmembrane region" description="Helical" evidence="8">
    <location>
        <begin position="173"/>
        <end position="197"/>
    </location>
</feature>
<dbReference type="PANTHER" id="PTHR33908">
    <property type="entry name" value="MANNOSYLTRANSFERASE YKCB-RELATED"/>
    <property type="match status" value="1"/>
</dbReference>
<keyword evidence="6 8" id="KW-1133">Transmembrane helix</keyword>
<evidence type="ECO:0000256" key="6">
    <source>
        <dbReference type="ARBA" id="ARBA00022989"/>
    </source>
</evidence>
<name>A0ABT0USD6_9ACTN</name>
<evidence type="ECO:0000256" key="7">
    <source>
        <dbReference type="ARBA" id="ARBA00023136"/>
    </source>
</evidence>
<feature type="transmembrane region" description="Helical" evidence="8">
    <location>
        <begin position="130"/>
        <end position="146"/>
    </location>
</feature>
<keyword evidence="3 10" id="KW-0328">Glycosyltransferase</keyword>
<keyword evidence="7 8" id="KW-0472">Membrane</keyword>
<comment type="caution">
    <text evidence="10">The sequence shown here is derived from an EMBL/GenBank/DDBJ whole genome shotgun (WGS) entry which is preliminary data.</text>
</comment>
<evidence type="ECO:0000259" key="9">
    <source>
        <dbReference type="Pfam" id="PF13231"/>
    </source>
</evidence>
<organism evidence="10 11">
    <name type="scientific">Streptomyces albipurpureus</name>
    <dbReference type="NCBI Taxonomy" id="2897419"/>
    <lineage>
        <taxon>Bacteria</taxon>
        <taxon>Bacillati</taxon>
        <taxon>Actinomycetota</taxon>
        <taxon>Actinomycetes</taxon>
        <taxon>Kitasatosporales</taxon>
        <taxon>Streptomycetaceae</taxon>
        <taxon>Streptomyces</taxon>
    </lineage>
</organism>
<evidence type="ECO:0000256" key="3">
    <source>
        <dbReference type="ARBA" id="ARBA00022676"/>
    </source>
</evidence>
<accession>A0ABT0USD6</accession>
<evidence type="ECO:0000256" key="5">
    <source>
        <dbReference type="ARBA" id="ARBA00022692"/>
    </source>
</evidence>
<evidence type="ECO:0000313" key="11">
    <source>
        <dbReference type="Proteomes" id="UP001431429"/>
    </source>
</evidence>
<keyword evidence="5 8" id="KW-0812">Transmembrane</keyword>
<keyword evidence="11" id="KW-1185">Reference proteome</keyword>
<feature type="transmembrane region" description="Helical" evidence="8">
    <location>
        <begin position="243"/>
        <end position="261"/>
    </location>
</feature>